<sequence length="194" mass="21999">MGRWDPDARGRLERAALELFAEQGFADTTVPQITERAGLTTRTFFRYFADKREVLFSGEEELRERFIEIIRTAPADLTPVQLIRHGLEAAAETIFQPLLEYLRTWRAIVGSDGALRERALRKQELTIEAVLTVLRERGTDEPAAEMIAKLSNLVLQTAVGRWVAQPVAERPLVAFVEEVFEQLRSTVAGEPVHR</sequence>
<keyword evidence="1" id="KW-0805">Transcription regulation</keyword>
<evidence type="ECO:0000313" key="6">
    <source>
        <dbReference type="EMBL" id="SFW76012.1"/>
    </source>
</evidence>
<feature type="domain" description="HTH tetR-type" evidence="5">
    <location>
        <begin position="6"/>
        <end position="66"/>
    </location>
</feature>
<dbReference type="PRINTS" id="PR00455">
    <property type="entry name" value="HTHTETR"/>
</dbReference>
<dbReference type="PANTHER" id="PTHR30055:SF238">
    <property type="entry name" value="MYCOFACTOCIN BIOSYNTHESIS TRANSCRIPTIONAL REGULATOR MFTR-RELATED"/>
    <property type="match status" value="1"/>
</dbReference>
<proteinExistence type="predicted"/>
<dbReference type="PROSITE" id="PS01081">
    <property type="entry name" value="HTH_TETR_1"/>
    <property type="match status" value="1"/>
</dbReference>
<dbReference type="GO" id="GO:0003700">
    <property type="term" value="F:DNA-binding transcription factor activity"/>
    <property type="evidence" value="ECO:0007669"/>
    <property type="project" value="TreeGrafter"/>
</dbReference>
<evidence type="ECO:0000256" key="2">
    <source>
        <dbReference type="ARBA" id="ARBA00023125"/>
    </source>
</evidence>
<dbReference type="InterPro" id="IPR009057">
    <property type="entry name" value="Homeodomain-like_sf"/>
</dbReference>
<dbReference type="Pfam" id="PF00440">
    <property type="entry name" value="TetR_N"/>
    <property type="match status" value="1"/>
</dbReference>
<dbReference type="AlphaFoldDB" id="A0A1K1RW02"/>
<dbReference type="Gene3D" id="1.10.357.10">
    <property type="entry name" value="Tetracycline Repressor, domain 2"/>
    <property type="match status" value="1"/>
</dbReference>
<dbReference type="InterPro" id="IPR023772">
    <property type="entry name" value="DNA-bd_HTH_TetR-type_CS"/>
</dbReference>
<dbReference type="Proteomes" id="UP000182740">
    <property type="component" value="Unassembled WGS sequence"/>
</dbReference>
<dbReference type="GO" id="GO:0000976">
    <property type="term" value="F:transcription cis-regulatory region binding"/>
    <property type="evidence" value="ECO:0007669"/>
    <property type="project" value="TreeGrafter"/>
</dbReference>
<evidence type="ECO:0000259" key="5">
    <source>
        <dbReference type="PROSITE" id="PS50977"/>
    </source>
</evidence>
<keyword evidence="7" id="KW-1185">Reference proteome</keyword>
<evidence type="ECO:0000256" key="3">
    <source>
        <dbReference type="ARBA" id="ARBA00023163"/>
    </source>
</evidence>
<accession>A0A1K1RW02</accession>
<evidence type="ECO:0000256" key="1">
    <source>
        <dbReference type="ARBA" id="ARBA00023015"/>
    </source>
</evidence>
<dbReference type="InterPro" id="IPR001647">
    <property type="entry name" value="HTH_TetR"/>
</dbReference>
<dbReference type="PROSITE" id="PS50977">
    <property type="entry name" value="HTH_TETR_2"/>
    <property type="match status" value="1"/>
</dbReference>
<dbReference type="PANTHER" id="PTHR30055">
    <property type="entry name" value="HTH-TYPE TRANSCRIPTIONAL REGULATOR RUTR"/>
    <property type="match status" value="1"/>
</dbReference>
<organism evidence="6 7">
    <name type="scientific">Amycolatopsis australiensis</name>
    <dbReference type="NCBI Taxonomy" id="546364"/>
    <lineage>
        <taxon>Bacteria</taxon>
        <taxon>Bacillati</taxon>
        <taxon>Actinomycetota</taxon>
        <taxon>Actinomycetes</taxon>
        <taxon>Pseudonocardiales</taxon>
        <taxon>Pseudonocardiaceae</taxon>
        <taxon>Amycolatopsis</taxon>
    </lineage>
</organism>
<dbReference type="RefSeq" id="WP_072477726.1">
    <property type="nucleotide sequence ID" value="NZ_FPJG01000006.1"/>
</dbReference>
<dbReference type="EMBL" id="FPJG01000006">
    <property type="protein sequence ID" value="SFW76012.1"/>
    <property type="molecule type" value="Genomic_DNA"/>
</dbReference>
<evidence type="ECO:0000256" key="4">
    <source>
        <dbReference type="PROSITE-ProRule" id="PRU00335"/>
    </source>
</evidence>
<dbReference type="InterPro" id="IPR050109">
    <property type="entry name" value="HTH-type_TetR-like_transc_reg"/>
</dbReference>
<dbReference type="STRING" id="546364.SAMN04489730_4032"/>
<protein>
    <submittedName>
        <fullName evidence="6">DNA-binding transcriptional regulator, AcrR family</fullName>
    </submittedName>
</protein>
<feature type="DNA-binding region" description="H-T-H motif" evidence="4">
    <location>
        <begin position="29"/>
        <end position="48"/>
    </location>
</feature>
<reference evidence="7" key="1">
    <citation type="submission" date="2016-11" db="EMBL/GenBank/DDBJ databases">
        <authorList>
            <person name="Varghese N."/>
            <person name="Submissions S."/>
        </authorList>
    </citation>
    <scope>NUCLEOTIDE SEQUENCE [LARGE SCALE GENOMIC DNA]</scope>
    <source>
        <strain evidence="7">DSM 44671</strain>
    </source>
</reference>
<keyword evidence="2 4" id="KW-0238">DNA-binding</keyword>
<name>A0A1K1RW02_9PSEU</name>
<evidence type="ECO:0000313" key="7">
    <source>
        <dbReference type="Proteomes" id="UP000182740"/>
    </source>
</evidence>
<gene>
    <name evidence="6" type="ORF">SAMN04489730_4032</name>
</gene>
<keyword evidence="3" id="KW-0804">Transcription</keyword>
<dbReference type="SUPFAM" id="SSF46689">
    <property type="entry name" value="Homeodomain-like"/>
    <property type="match status" value="1"/>
</dbReference>
<dbReference type="OrthoDB" id="4746440at2"/>